<proteinExistence type="predicted"/>
<reference evidence="1" key="1">
    <citation type="submission" date="2021-01" db="EMBL/GenBank/DDBJ databases">
        <authorList>
            <person name="Corre E."/>
            <person name="Pelletier E."/>
            <person name="Niang G."/>
            <person name="Scheremetjew M."/>
            <person name="Finn R."/>
            <person name="Kale V."/>
            <person name="Holt S."/>
            <person name="Cochrane G."/>
            <person name="Meng A."/>
            <person name="Brown T."/>
            <person name="Cohen L."/>
        </authorList>
    </citation>
    <scope>NUCLEOTIDE SEQUENCE</scope>
    <source>
        <strain evidence="1">Ras09</strain>
    </source>
</reference>
<protein>
    <submittedName>
        <fullName evidence="1">Uncharacterized protein</fullName>
    </submittedName>
</protein>
<sequence length="120" mass="13963">MNDLKLLRERKTSLTSVDLLSQIMIRACRHEMLRSKLSIEAEGLDQSRLYDLSQLEQISVLKCARVHLKYRYKQFLDQDAEGFPIYMGVWHTDTGEITQKNRAALLDQGLLPRPTILPNY</sequence>
<dbReference type="AlphaFoldDB" id="A0A7S3CTV2"/>
<name>A0A7S3CTV2_9SPIT</name>
<dbReference type="EMBL" id="HBIA01017922">
    <property type="protein sequence ID" value="CAE0237096.1"/>
    <property type="molecule type" value="Transcribed_RNA"/>
</dbReference>
<organism evidence="1">
    <name type="scientific">Strombidium rassoulzadegani</name>
    <dbReference type="NCBI Taxonomy" id="1082188"/>
    <lineage>
        <taxon>Eukaryota</taxon>
        <taxon>Sar</taxon>
        <taxon>Alveolata</taxon>
        <taxon>Ciliophora</taxon>
        <taxon>Intramacronucleata</taxon>
        <taxon>Spirotrichea</taxon>
        <taxon>Oligotrichia</taxon>
        <taxon>Strombidiidae</taxon>
        <taxon>Strombidium</taxon>
    </lineage>
</organism>
<evidence type="ECO:0000313" key="1">
    <source>
        <dbReference type="EMBL" id="CAE0237096.1"/>
    </source>
</evidence>
<accession>A0A7S3CTV2</accession>
<gene>
    <name evidence="1" type="ORF">SRAS04492_LOCUS8905</name>
</gene>